<dbReference type="InterPro" id="IPR016040">
    <property type="entry name" value="NAD(P)-bd_dom"/>
</dbReference>
<dbReference type="CDD" id="cd05246">
    <property type="entry name" value="dTDP_GD_SDR_e"/>
    <property type="match status" value="1"/>
</dbReference>
<dbReference type="Proteomes" id="UP000094412">
    <property type="component" value="Unassembled WGS sequence"/>
</dbReference>
<proteinExistence type="inferred from homology"/>
<evidence type="ECO:0000256" key="1">
    <source>
        <dbReference type="ARBA" id="ARBA00001539"/>
    </source>
</evidence>
<dbReference type="PANTHER" id="PTHR43000">
    <property type="entry name" value="DTDP-D-GLUCOSE 4,6-DEHYDRATASE-RELATED"/>
    <property type="match status" value="1"/>
</dbReference>
<evidence type="ECO:0000256" key="3">
    <source>
        <dbReference type="ARBA" id="ARBA00008178"/>
    </source>
</evidence>
<dbReference type="Pfam" id="PF16363">
    <property type="entry name" value="GDP_Man_Dehyd"/>
    <property type="match status" value="1"/>
</dbReference>
<evidence type="ECO:0000259" key="8">
    <source>
        <dbReference type="Pfam" id="PF16363"/>
    </source>
</evidence>
<dbReference type="STRING" id="1566387.QV13_11370"/>
<dbReference type="Gene3D" id="3.90.25.10">
    <property type="entry name" value="UDP-galactose 4-epimerase, domain 1"/>
    <property type="match status" value="1"/>
</dbReference>
<dbReference type="OrthoDB" id="9801785at2"/>
<evidence type="ECO:0000256" key="4">
    <source>
        <dbReference type="ARBA" id="ARBA00011990"/>
    </source>
</evidence>
<sequence>MNILVTGGAGFIGSALCRHLAADPRNRVINLDKLTYAGNLASLRAVEAAPNYRFVRGDIANEALVGALLREEKIDRVMHLAAETHVDRSIDGPGAFVETNIVGTFHLLKAVLGYWRCLDAEAARAFRFQHISTDEVFGDLPLDAGLFSEETPYAPSSPYSASKAASDHLVRAWHQTFGLPVLLTNCSNNYGPFHFPEKLIPLTILNAIEDKPLPIYGHGSNVRDWLHVEDHVRALVEVGRCGRVGESYNIGGRAERTNLEVVETVCEILDRRRQRANGARHRDLIVFVTDRPGHDRRYAMDISKIERELGWNPAESFEAGLARTVDWYLENEWWWAPIRSGAYRGERLGTLVAAQ</sequence>
<organism evidence="9 10">
    <name type="scientific">Mesorhizobium hungaricum</name>
    <dbReference type="NCBI Taxonomy" id="1566387"/>
    <lineage>
        <taxon>Bacteria</taxon>
        <taxon>Pseudomonadati</taxon>
        <taxon>Pseudomonadota</taxon>
        <taxon>Alphaproteobacteria</taxon>
        <taxon>Hyphomicrobiales</taxon>
        <taxon>Phyllobacteriaceae</taxon>
        <taxon>Mesorhizobium</taxon>
    </lineage>
</organism>
<evidence type="ECO:0000313" key="9">
    <source>
        <dbReference type="EMBL" id="OCX18825.1"/>
    </source>
</evidence>
<evidence type="ECO:0000256" key="5">
    <source>
        <dbReference type="ARBA" id="ARBA00023027"/>
    </source>
</evidence>
<evidence type="ECO:0000256" key="6">
    <source>
        <dbReference type="ARBA" id="ARBA00023239"/>
    </source>
</evidence>
<evidence type="ECO:0000256" key="7">
    <source>
        <dbReference type="RuleBase" id="RU004473"/>
    </source>
</evidence>
<evidence type="ECO:0000256" key="2">
    <source>
        <dbReference type="ARBA" id="ARBA00001911"/>
    </source>
</evidence>
<dbReference type="RefSeq" id="WP_024924901.1">
    <property type="nucleotide sequence ID" value="NZ_MDEO01000031.1"/>
</dbReference>
<dbReference type="GO" id="GO:0009225">
    <property type="term" value="P:nucleotide-sugar metabolic process"/>
    <property type="evidence" value="ECO:0007669"/>
    <property type="project" value="InterPro"/>
</dbReference>
<feature type="domain" description="NAD(P)-binding" evidence="8">
    <location>
        <begin position="4"/>
        <end position="323"/>
    </location>
</feature>
<keyword evidence="6 7" id="KW-0456">Lyase</keyword>
<comment type="cofactor">
    <cofactor evidence="2 7">
        <name>NAD(+)</name>
        <dbReference type="ChEBI" id="CHEBI:57540"/>
    </cofactor>
</comment>
<evidence type="ECO:0000313" key="10">
    <source>
        <dbReference type="Proteomes" id="UP000094412"/>
    </source>
</evidence>
<gene>
    <name evidence="9" type="ORF">QV13_11370</name>
</gene>
<dbReference type="Gene3D" id="3.40.50.720">
    <property type="entry name" value="NAD(P)-binding Rossmann-like Domain"/>
    <property type="match status" value="1"/>
</dbReference>
<dbReference type="SUPFAM" id="SSF51735">
    <property type="entry name" value="NAD(P)-binding Rossmann-fold domains"/>
    <property type="match status" value="1"/>
</dbReference>
<dbReference type="EC" id="4.2.1.46" evidence="4 7"/>
<keyword evidence="5" id="KW-0520">NAD</keyword>
<dbReference type="GO" id="GO:0008460">
    <property type="term" value="F:dTDP-glucose 4,6-dehydratase activity"/>
    <property type="evidence" value="ECO:0007669"/>
    <property type="project" value="UniProtKB-EC"/>
</dbReference>
<keyword evidence="10" id="KW-1185">Reference proteome</keyword>
<reference evidence="9 10" key="1">
    <citation type="submission" date="2016-08" db="EMBL/GenBank/DDBJ databases">
        <title>Whole genome sequence of Mesorhizobium sp. strain UASWS1009 isolated from industrial sewage.</title>
        <authorList>
            <person name="Crovadore J."/>
            <person name="Calmin G."/>
            <person name="Chablais R."/>
            <person name="Cochard B."/>
            <person name="Lefort F."/>
        </authorList>
    </citation>
    <scope>NUCLEOTIDE SEQUENCE [LARGE SCALE GENOMIC DNA]</scope>
    <source>
        <strain evidence="9 10">UASWS1009</strain>
    </source>
</reference>
<comment type="similarity">
    <text evidence="3 7">Belongs to the NAD(P)-dependent epimerase/dehydratase family. dTDP-glucose dehydratase subfamily.</text>
</comment>
<comment type="caution">
    <text evidence="9">The sequence shown here is derived from an EMBL/GenBank/DDBJ whole genome shotgun (WGS) entry which is preliminary data.</text>
</comment>
<dbReference type="EMBL" id="MDEO01000031">
    <property type="protein sequence ID" value="OCX18825.1"/>
    <property type="molecule type" value="Genomic_DNA"/>
</dbReference>
<name>A0A1C2DVZ6_9HYPH</name>
<accession>A0A1C2DVZ6</accession>
<comment type="catalytic activity">
    <reaction evidence="1 7">
        <text>dTDP-alpha-D-glucose = dTDP-4-dehydro-6-deoxy-alpha-D-glucose + H2O</text>
        <dbReference type="Rhea" id="RHEA:17221"/>
        <dbReference type="ChEBI" id="CHEBI:15377"/>
        <dbReference type="ChEBI" id="CHEBI:57477"/>
        <dbReference type="ChEBI" id="CHEBI:57649"/>
        <dbReference type="EC" id="4.2.1.46"/>
    </reaction>
</comment>
<dbReference type="InterPro" id="IPR036291">
    <property type="entry name" value="NAD(P)-bd_dom_sf"/>
</dbReference>
<dbReference type="AlphaFoldDB" id="A0A1C2DVZ6"/>
<protein>
    <recommendedName>
        <fullName evidence="4 7">dTDP-glucose 4,6-dehydratase</fullName>
        <ecNumber evidence="4 7">4.2.1.46</ecNumber>
    </recommendedName>
</protein>
<dbReference type="InterPro" id="IPR005888">
    <property type="entry name" value="dTDP_Gluc_deHydtase"/>
</dbReference>
<dbReference type="NCBIfam" id="TIGR01181">
    <property type="entry name" value="dTDP_gluc_dehyt"/>
    <property type="match status" value="1"/>
</dbReference>